<dbReference type="PROSITE" id="PS50004">
    <property type="entry name" value="C2"/>
    <property type="match status" value="1"/>
</dbReference>
<accession>A0A1I8B6V1</accession>
<evidence type="ECO:0000256" key="2">
    <source>
        <dbReference type="SAM" id="MobiDB-lite"/>
    </source>
</evidence>
<feature type="domain" description="C2" evidence="3">
    <location>
        <begin position="8"/>
        <end position="152"/>
    </location>
</feature>
<dbReference type="Gene3D" id="2.60.40.150">
    <property type="entry name" value="C2 domain"/>
    <property type="match status" value="1"/>
</dbReference>
<proteinExistence type="predicted"/>
<dbReference type="GO" id="GO:1905515">
    <property type="term" value="P:non-motile cilium assembly"/>
    <property type="evidence" value="ECO:0007669"/>
    <property type="project" value="TreeGrafter"/>
</dbReference>
<evidence type="ECO:0000313" key="5">
    <source>
        <dbReference type="WBParaSite" id="MhA1_Contig1487.frz3.gene9"/>
    </source>
</evidence>
<dbReference type="PANTHER" id="PTHR14240:SF1">
    <property type="entry name" value="PROTEIN FANTOM-RELATED"/>
    <property type="match status" value="1"/>
</dbReference>
<dbReference type="InterPro" id="IPR035892">
    <property type="entry name" value="C2_domain_sf"/>
</dbReference>
<feature type="coiled-coil region" evidence="1">
    <location>
        <begin position="210"/>
        <end position="274"/>
    </location>
</feature>
<dbReference type="GO" id="GO:0035869">
    <property type="term" value="C:ciliary transition zone"/>
    <property type="evidence" value="ECO:0007669"/>
    <property type="project" value="TreeGrafter"/>
</dbReference>
<evidence type="ECO:0000259" key="3">
    <source>
        <dbReference type="PROSITE" id="PS50004"/>
    </source>
</evidence>
<evidence type="ECO:0000256" key="1">
    <source>
        <dbReference type="SAM" id="Coils"/>
    </source>
</evidence>
<dbReference type="InterPro" id="IPR000008">
    <property type="entry name" value="C2_dom"/>
</dbReference>
<feature type="compositionally biased region" description="Polar residues" evidence="2">
    <location>
        <begin position="367"/>
        <end position="381"/>
    </location>
</feature>
<sequence>MAASAIIPLVQNNENEDFNEEIESNNNLIIQIHRCYNLNKLKGGEKDDIKSYSTNLMPSTYIAYEFFTFPLHMSKVIKNKANPTFDDIYTWKLPINSEAIHKYLLNEDLIIYLIEENSENIISSSSANSRSLGYISIPLFPLARNQTIKGTFPLTDRADESITSGASIDISIFWQFAYIFDDMKIITKTEHLINGNKILKENKQMPEMTIKESNNQNINETKELKEIKENNQQNDLIKKENISSDEEDEKNEEIEELELRKRLLSNKIPEIINNKIEQKIEKDIDLINLKQNNSENNELNEEFNLKSINLFKEQLEAIEENDSSSQSSKISDPKNIQSPKSSSSNSFEENLIIKEEEKKEEDDDNVSLRSDATYTMESENQNLDEEQKNDKMKEKEYLNKNEELLENVKENNSEESLLGVLPPIPAQRKSKIVVEPVVLTKESNITTNNSSNELAIRRAVEFSDPLHSSIPPSSISSFAESLDSSSRSNASSELNSKESFNEDQQKILQKEKKQLKKRKQINIGAIPSSPSIRLRKQESINENVNLDEEKDNFILNIFIGKLRLIEHSPLLRRQFDSGRVFVEWNLLDISRDLCETEGNFNLPRRHSEELNFDFHKSYILDNKRVDLLKQWTELNICLAFTLVLETEKDGELDDLCMGEFNLIDIINNNYGNNLIDNITMRDVDNLTIAILEVGIEYSEPLMNKIRDSFNFSEGDEEIGEDEFIVGENNEDIVNV</sequence>
<feature type="compositionally biased region" description="Basic and acidic residues" evidence="2">
    <location>
        <begin position="385"/>
        <end position="399"/>
    </location>
</feature>
<organism evidence="4 5">
    <name type="scientific">Meloidogyne hapla</name>
    <name type="common">Root-knot nematode worm</name>
    <dbReference type="NCBI Taxonomy" id="6305"/>
    <lineage>
        <taxon>Eukaryota</taxon>
        <taxon>Metazoa</taxon>
        <taxon>Ecdysozoa</taxon>
        <taxon>Nematoda</taxon>
        <taxon>Chromadorea</taxon>
        <taxon>Rhabditida</taxon>
        <taxon>Tylenchina</taxon>
        <taxon>Tylenchomorpha</taxon>
        <taxon>Tylenchoidea</taxon>
        <taxon>Meloidogynidae</taxon>
        <taxon>Meloidogyninae</taxon>
        <taxon>Meloidogyne</taxon>
    </lineage>
</organism>
<dbReference type="Proteomes" id="UP000095281">
    <property type="component" value="Unplaced"/>
</dbReference>
<keyword evidence="1" id="KW-0175">Coiled coil</keyword>
<name>A0A1I8B6V1_MELHA</name>
<dbReference type="SUPFAM" id="SSF49562">
    <property type="entry name" value="C2 domain (Calcium/lipid-binding domain, CaLB)"/>
    <property type="match status" value="1"/>
</dbReference>
<dbReference type="AlphaFoldDB" id="A0A1I8B6V1"/>
<reference evidence="5" key="1">
    <citation type="submission" date="2016-11" db="UniProtKB">
        <authorList>
            <consortium name="WormBaseParasite"/>
        </authorList>
    </citation>
    <scope>IDENTIFICATION</scope>
</reference>
<dbReference type="WBParaSite" id="MhA1_Contig1487.frz3.gene9">
    <property type="protein sequence ID" value="MhA1_Contig1487.frz3.gene9"/>
    <property type="gene ID" value="MhA1_Contig1487.frz3.gene9"/>
</dbReference>
<protein>
    <submittedName>
        <fullName evidence="5">C2 domain-containing protein</fullName>
    </submittedName>
</protein>
<keyword evidence="4" id="KW-1185">Reference proteome</keyword>
<dbReference type="InterPro" id="IPR031139">
    <property type="entry name" value="RPGRIP1_fam"/>
</dbReference>
<feature type="region of interest" description="Disordered" evidence="2">
    <location>
        <begin position="319"/>
        <end position="399"/>
    </location>
</feature>
<evidence type="ECO:0000313" key="4">
    <source>
        <dbReference type="Proteomes" id="UP000095281"/>
    </source>
</evidence>
<dbReference type="PANTHER" id="PTHR14240">
    <property type="entry name" value="RETINITIS PIGMENTOSA GTPASE REGULATOR-INTERACTING PROTEIN"/>
    <property type="match status" value="1"/>
</dbReference>